<evidence type="ECO:0000313" key="3">
    <source>
        <dbReference type="Proteomes" id="UP000242287"/>
    </source>
</evidence>
<gene>
    <name evidence="2" type="ORF">AMATHDRAFT_67546</name>
</gene>
<feature type="compositionally biased region" description="Acidic residues" evidence="1">
    <location>
        <begin position="172"/>
        <end position="187"/>
    </location>
</feature>
<evidence type="ECO:0000313" key="2">
    <source>
        <dbReference type="EMBL" id="PFH47570.1"/>
    </source>
</evidence>
<feature type="region of interest" description="Disordered" evidence="1">
    <location>
        <begin position="134"/>
        <end position="216"/>
    </location>
</feature>
<dbReference type="OrthoDB" id="5568181at2759"/>
<evidence type="ECO:0000256" key="1">
    <source>
        <dbReference type="SAM" id="MobiDB-lite"/>
    </source>
</evidence>
<reference evidence="2 3" key="1">
    <citation type="submission" date="2014-02" db="EMBL/GenBank/DDBJ databases">
        <title>Transposable element dynamics among asymbiotic and ectomycorrhizal Amanita fungi.</title>
        <authorList>
            <consortium name="DOE Joint Genome Institute"/>
            <person name="Hess J."/>
            <person name="Skrede I."/>
            <person name="Wolfe B."/>
            <person name="LaButti K."/>
            <person name="Ohm R.A."/>
            <person name="Grigoriev I.V."/>
            <person name="Pringle A."/>
        </authorList>
    </citation>
    <scope>NUCLEOTIDE SEQUENCE [LARGE SCALE GENOMIC DNA]</scope>
    <source>
        <strain evidence="2 3">SKay4041</strain>
    </source>
</reference>
<organism evidence="2 3">
    <name type="scientific">Amanita thiersii Skay4041</name>
    <dbReference type="NCBI Taxonomy" id="703135"/>
    <lineage>
        <taxon>Eukaryota</taxon>
        <taxon>Fungi</taxon>
        <taxon>Dikarya</taxon>
        <taxon>Basidiomycota</taxon>
        <taxon>Agaricomycotina</taxon>
        <taxon>Agaricomycetes</taxon>
        <taxon>Agaricomycetidae</taxon>
        <taxon>Agaricales</taxon>
        <taxon>Pluteineae</taxon>
        <taxon>Amanitaceae</taxon>
        <taxon>Amanita</taxon>
    </lineage>
</organism>
<dbReference type="Proteomes" id="UP000242287">
    <property type="component" value="Unassembled WGS sequence"/>
</dbReference>
<protein>
    <submittedName>
        <fullName evidence="2">Uncharacterized protein</fullName>
    </submittedName>
</protein>
<name>A0A2A9NIN9_9AGAR</name>
<keyword evidence="3" id="KW-1185">Reference proteome</keyword>
<dbReference type="EMBL" id="KZ302104">
    <property type="protein sequence ID" value="PFH47570.1"/>
    <property type="molecule type" value="Genomic_DNA"/>
</dbReference>
<proteinExistence type="predicted"/>
<accession>A0A2A9NIN9</accession>
<sequence>MSNASNQLNPYERIALHPSDALSDVQLDTEVIPLLRNQQTTDVLRMEHETVRRLAEYMTTRGSIGVLGPPPPALHRANGFGFTSAPKKPEYEDVLAECEDIRMAHDKRAERGVRAVLMLRDRYDWKQRVQVEVEEPEELSWDPRLGPQQTNAEVTRESGENGNGNTASSTPEGEEGDSGSSDEDDLNNVEGALVDTNGMEGISPVENGMHLGELPT</sequence>
<dbReference type="AlphaFoldDB" id="A0A2A9NIN9"/>